<dbReference type="PANTHER" id="PTHR45668">
    <property type="entry name" value="SERINE/THREONINE-PROTEIN PHOSPHATASE 5-RELATED"/>
    <property type="match status" value="1"/>
</dbReference>
<sequence length="614" mass="69195">MNKLVLRRQGLLQRLVCRRRLNKLSTTNTVVAWEALDAAETTERVRLSAIMQAIRRKFPIDKYRSSYEEKEERIIEPRSAEAEKYPPDETSCAILLRWLRSGGTLSQDFCLKVLHGATEILRQEARVRYSKHHAVVVIGDLHGSAWDLCAAMAAAGTPSKDNMIVFNGDYVDRGPRSIEVLITVLALKLCFGHWIHINRGNHEDEQMSRVYDFEAELQSRFNTNGASQILEAAGKCFTQMPIALVLKDSLILHGNIPRDAKSLSDLEKTPRIASVATLHFETFKNSKQLQQARLLQDILWSDPNADQGTPFAPNARRGGAGAAVSDDMLATFLHNHHLVRLIRSHEVTALGAERYQLSATTERWTVFSQARYPYGEGLNKAAVIAIIQNEQGDILIEPRRWSGVAPLTRYRGLGPRVRGLLRRHRDCLRAYAAGDVYKEKTAYDACAVAIGADRHAWRLHLLPAAFMNDLPKSAIDIADAADKLHFELHAFHADASVQAKHGNLSLTHRPSARHAFEALDLDKDGFISFEEFLAFVTAELPTLQPHQAAASWLFLDADDSGKLDLDEFQRGFAVLRDDRDPNNWDDHSFQFSQQQKEKEDQQSKRRSSSGFDYS</sequence>
<dbReference type="SUPFAM" id="SSF47473">
    <property type="entry name" value="EF-hand"/>
    <property type="match status" value="1"/>
</dbReference>
<evidence type="ECO:0000256" key="7">
    <source>
        <dbReference type="SAM" id="MobiDB-lite"/>
    </source>
</evidence>
<dbReference type="Pfam" id="PF13499">
    <property type="entry name" value="EF-hand_7"/>
    <property type="match status" value="1"/>
</dbReference>
<evidence type="ECO:0000256" key="1">
    <source>
        <dbReference type="ARBA" id="ARBA00001936"/>
    </source>
</evidence>
<dbReference type="AlphaFoldDB" id="A0A7S3JMU6"/>
<dbReference type="PROSITE" id="PS00018">
    <property type="entry name" value="EF_HAND_1"/>
    <property type="match status" value="2"/>
</dbReference>
<dbReference type="PROSITE" id="PS00125">
    <property type="entry name" value="SER_THR_PHOSPHATASE"/>
    <property type="match status" value="1"/>
</dbReference>
<dbReference type="InterPro" id="IPR004843">
    <property type="entry name" value="Calcineurin-like_PHP"/>
</dbReference>
<evidence type="ECO:0000256" key="3">
    <source>
        <dbReference type="ARBA" id="ARBA00022723"/>
    </source>
</evidence>
<protein>
    <recommendedName>
        <fullName evidence="6">Serine/threonine-protein phosphatase</fullName>
        <ecNumber evidence="6">3.1.3.16</ecNumber>
    </recommendedName>
</protein>
<comment type="similarity">
    <text evidence="2 6">Belongs to the PPP phosphatase family.</text>
</comment>
<dbReference type="Gene3D" id="3.60.21.10">
    <property type="match status" value="1"/>
</dbReference>
<dbReference type="PRINTS" id="PR00114">
    <property type="entry name" value="STPHPHTASE"/>
</dbReference>
<comment type="cofactor">
    <cofactor evidence="1">
        <name>Mn(2+)</name>
        <dbReference type="ChEBI" id="CHEBI:29035"/>
    </cofactor>
</comment>
<evidence type="ECO:0000259" key="8">
    <source>
        <dbReference type="PROSITE" id="PS50222"/>
    </source>
</evidence>
<reference evidence="9" key="1">
    <citation type="submission" date="2021-01" db="EMBL/GenBank/DDBJ databases">
        <authorList>
            <person name="Corre E."/>
            <person name="Pelletier E."/>
            <person name="Niang G."/>
            <person name="Scheremetjew M."/>
            <person name="Finn R."/>
            <person name="Kale V."/>
            <person name="Holt S."/>
            <person name="Cochrane G."/>
            <person name="Meng A."/>
            <person name="Brown T."/>
            <person name="Cohen L."/>
        </authorList>
    </citation>
    <scope>NUCLEOTIDE SEQUENCE</scope>
    <source>
        <strain evidence="9">CCMP1510</strain>
    </source>
</reference>
<keyword evidence="4" id="KW-0106">Calcium</keyword>
<dbReference type="InterPro" id="IPR029052">
    <property type="entry name" value="Metallo-depent_PP-like"/>
</dbReference>
<evidence type="ECO:0000256" key="6">
    <source>
        <dbReference type="RuleBase" id="RU004273"/>
    </source>
</evidence>
<keyword evidence="5" id="KW-0464">Manganese</keyword>
<dbReference type="SMART" id="SM00156">
    <property type="entry name" value="PP2Ac"/>
    <property type="match status" value="1"/>
</dbReference>
<dbReference type="Gene3D" id="1.10.238.10">
    <property type="entry name" value="EF-hand"/>
    <property type="match status" value="1"/>
</dbReference>
<feature type="compositionally biased region" description="Basic and acidic residues" evidence="7">
    <location>
        <begin position="577"/>
        <end position="588"/>
    </location>
</feature>
<dbReference type="InterPro" id="IPR002048">
    <property type="entry name" value="EF_hand_dom"/>
</dbReference>
<gene>
    <name evidence="9" type="ORF">ALAG00032_LOCUS114</name>
</gene>
<name>A0A7S3JMU6_9STRA</name>
<keyword evidence="6" id="KW-0378">Hydrolase</keyword>
<feature type="region of interest" description="Disordered" evidence="7">
    <location>
        <begin position="577"/>
        <end position="614"/>
    </location>
</feature>
<dbReference type="SUPFAM" id="SSF56300">
    <property type="entry name" value="Metallo-dependent phosphatases"/>
    <property type="match status" value="1"/>
</dbReference>
<dbReference type="EMBL" id="HBIJ01000147">
    <property type="protein sequence ID" value="CAE0359386.1"/>
    <property type="molecule type" value="Transcribed_RNA"/>
</dbReference>
<dbReference type="CDD" id="cd00051">
    <property type="entry name" value="EFh"/>
    <property type="match status" value="1"/>
</dbReference>
<dbReference type="PANTHER" id="PTHR45668:SF5">
    <property type="entry name" value="SERINE_THREONINE-PROTEIN PHOSPHATASE 5"/>
    <property type="match status" value="1"/>
</dbReference>
<accession>A0A7S3JMU6</accession>
<evidence type="ECO:0000256" key="5">
    <source>
        <dbReference type="ARBA" id="ARBA00023211"/>
    </source>
</evidence>
<dbReference type="GO" id="GO:0004722">
    <property type="term" value="F:protein serine/threonine phosphatase activity"/>
    <property type="evidence" value="ECO:0007669"/>
    <property type="project" value="UniProtKB-EC"/>
</dbReference>
<organism evidence="9">
    <name type="scientific">Aureoumbra lagunensis</name>
    <dbReference type="NCBI Taxonomy" id="44058"/>
    <lineage>
        <taxon>Eukaryota</taxon>
        <taxon>Sar</taxon>
        <taxon>Stramenopiles</taxon>
        <taxon>Ochrophyta</taxon>
        <taxon>Pelagophyceae</taxon>
        <taxon>Pelagomonadales</taxon>
        <taxon>Aureoumbra</taxon>
    </lineage>
</organism>
<dbReference type="EC" id="3.1.3.16" evidence="6"/>
<dbReference type="InterPro" id="IPR051134">
    <property type="entry name" value="PPP_phosphatase"/>
</dbReference>
<evidence type="ECO:0000256" key="2">
    <source>
        <dbReference type="ARBA" id="ARBA00008294"/>
    </source>
</evidence>
<dbReference type="SMART" id="SM00054">
    <property type="entry name" value="EFh"/>
    <property type="match status" value="2"/>
</dbReference>
<proteinExistence type="inferred from homology"/>
<dbReference type="InterPro" id="IPR006186">
    <property type="entry name" value="Ser/Thr-sp_prot-phosphatase"/>
</dbReference>
<dbReference type="InterPro" id="IPR011992">
    <property type="entry name" value="EF-hand-dom_pair"/>
</dbReference>
<feature type="domain" description="EF-hand" evidence="8">
    <location>
        <begin position="543"/>
        <end position="578"/>
    </location>
</feature>
<dbReference type="Pfam" id="PF00149">
    <property type="entry name" value="Metallophos"/>
    <property type="match status" value="1"/>
</dbReference>
<comment type="catalytic activity">
    <reaction evidence="6">
        <text>O-phospho-L-threonyl-[protein] + H2O = L-threonyl-[protein] + phosphate</text>
        <dbReference type="Rhea" id="RHEA:47004"/>
        <dbReference type="Rhea" id="RHEA-COMP:11060"/>
        <dbReference type="Rhea" id="RHEA-COMP:11605"/>
        <dbReference type="ChEBI" id="CHEBI:15377"/>
        <dbReference type="ChEBI" id="CHEBI:30013"/>
        <dbReference type="ChEBI" id="CHEBI:43474"/>
        <dbReference type="ChEBI" id="CHEBI:61977"/>
        <dbReference type="EC" id="3.1.3.16"/>
    </reaction>
</comment>
<dbReference type="PROSITE" id="PS50222">
    <property type="entry name" value="EF_HAND_2"/>
    <property type="match status" value="2"/>
</dbReference>
<dbReference type="GO" id="GO:0005509">
    <property type="term" value="F:calcium ion binding"/>
    <property type="evidence" value="ECO:0007669"/>
    <property type="project" value="InterPro"/>
</dbReference>
<evidence type="ECO:0000256" key="4">
    <source>
        <dbReference type="ARBA" id="ARBA00022837"/>
    </source>
</evidence>
<dbReference type="InterPro" id="IPR018247">
    <property type="entry name" value="EF_Hand_1_Ca_BS"/>
</dbReference>
<keyword evidence="3" id="KW-0479">Metal-binding</keyword>
<evidence type="ECO:0000313" key="9">
    <source>
        <dbReference type="EMBL" id="CAE0359386.1"/>
    </source>
</evidence>
<feature type="domain" description="EF-hand" evidence="8">
    <location>
        <begin position="507"/>
        <end position="542"/>
    </location>
</feature>